<dbReference type="PANTHER" id="PTHR20858:SF17">
    <property type="entry name" value="HYDROXYMETHYLPYRIMIDINE_PHOSPHOMETHYLPYRIMIDINE KINASE THI20-RELATED"/>
    <property type="match status" value="1"/>
</dbReference>
<comment type="catalytic activity">
    <reaction evidence="1">
        <text>4-amino-5-hydroxymethyl-2-methylpyrimidine + ATP = 4-amino-2-methyl-5-(phosphooxymethyl)pyrimidine + ADP + H(+)</text>
        <dbReference type="Rhea" id="RHEA:23096"/>
        <dbReference type="ChEBI" id="CHEBI:15378"/>
        <dbReference type="ChEBI" id="CHEBI:16892"/>
        <dbReference type="ChEBI" id="CHEBI:30616"/>
        <dbReference type="ChEBI" id="CHEBI:58354"/>
        <dbReference type="ChEBI" id="CHEBI:456216"/>
        <dbReference type="EC" id="2.7.1.49"/>
    </reaction>
</comment>
<dbReference type="EMBL" id="OGVC01000015">
    <property type="protein sequence ID" value="SPC38337.1"/>
    <property type="molecule type" value="Genomic_DNA"/>
</dbReference>
<name>A0A2N9DV68_9LACO</name>
<evidence type="ECO:0000256" key="2">
    <source>
        <dbReference type="ARBA" id="ARBA00000565"/>
    </source>
</evidence>
<dbReference type="GO" id="GO:0008972">
    <property type="term" value="F:phosphomethylpyrimidine kinase activity"/>
    <property type="evidence" value="ECO:0007669"/>
    <property type="project" value="UniProtKB-EC"/>
</dbReference>
<evidence type="ECO:0000256" key="13">
    <source>
        <dbReference type="ARBA" id="ARBA00037917"/>
    </source>
</evidence>
<evidence type="ECO:0000256" key="11">
    <source>
        <dbReference type="ARBA" id="ARBA00022840"/>
    </source>
</evidence>
<evidence type="ECO:0000313" key="18">
    <source>
        <dbReference type="Proteomes" id="UP000238739"/>
    </source>
</evidence>
<evidence type="ECO:0000256" key="6">
    <source>
        <dbReference type="ARBA" id="ARBA00012963"/>
    </source>
</evidence>
<dbReference type="CDD" id="cd01169">
    <property type="entry name" value="HMPP_kinase"/>
    <property type="match status" value="1"/>
</dbReference>
<dbReference type="PANTHER" id="PTHR20858">
    <property type="entry name" value="PHOSPHOMETHYLPYRIMIDINE KINASE"/>
    <property type="match status" value="1"/>
</dbReference>
<dbReference type="Gene3D" id="3.40.1190.20">
    <property type="match status" value="1"/>
</dbReference>
<evidence type="ECO:0000256" key="8">
    <source>
        <dbReference type="ARBA" id="ARBA00022679"/>
    </source>
</evidence>
<organism evidence="17 18">
    <name type="scientific">Latilactobacillus fuchuensis</name>
    <dbReference type="NCBI Taxonomy" id="164393"/>
    <lineage>
        <taxon>Bacteria</taxon>
        <taxon>Bacillati</taxon>
        <taxon>Bacillota</taxon>
        <taxon>Bacilli</taxon>
        <taxon>Lactobacillales</taxon>
        <taxon>Lactobacillaceae</taxon>
        <taxon>Latilactobacillus</taxon>
    </lineage>
</organism>
<keyword evidence="11" id="KW-0067">ATP-binding</keyword>
<evidence type="ECO:0000256" key="3">
    <source>
        <dbReference type="ARBA" id="ARBA00004769"/>
    </source>
</evidence>
<sequence length="266" mass="28537">MLNDFPQVMTIAGSDSDGSAGAQADLNTFLARHVYGMSVLTACVAGNSYGIHASHSLPNAFIDTEFQAIADDFKVRACKTGMLDDAAIIETVVANLKQYDFGPLVLDPVIVTKHGALLLEDAAFETLKAQLIPLATVITPNFYEAQKLTNLTIETPSDYQLAADQLMAMGAKNVMIKGQHTENQTIISDYVQLADGQQFWLTEDYIQTTHINGTGDSLSACICAGIAKGASVEAAIRTAKKFVYTAIANPIAVGHRFGPINHHANF</sequence>
<keyword evidence="10 17" id="KW-0418">Kinase</keyword>
<dbReference type="SUPFAM" id="SSF53613">
    <property type="entry name" value="Ribokinase-like"/>
    <property type="match status" value="1"/>
</dbReference>
<gene>
    <name evidence="17" type="primary">thiD</name>
    <name evidence="17" type="ORF">LFUMFP_220098</name>
</gene>
<dbReference type="GO" id="GO:0005524">
    <property type="term" value="F:ATP binding"/>
    <property type="evidence" value="ECO:0007669"/>
    <property type="project" value="UniProtKB-KW"/>
</dbReference>
<comment type="pathway">
    <text evidence="3">Cofactor biosynthesis; thiamine diphosphate biosynthesis; 4-amino-2-methyl-5-diphosphomethylpyrimidine from 5-amino-1-(5-phospho-D-ribosyl)imidazole: step 3/3.</text>
</comment>
<proteinExistence type="inferred from homology"/>
<evidence type="ECO:0000256" key="9">
    <source>
        <dbReference type="ARBA" id="ARBA00022741"/>
    </source>
</evidence>
<comment type="pathway">
    <text evidence="13">Cofactor biosynthesis; thiamine diphosphate biosynthesis; 4-amino-2-methyl-5-diphosphomethylpyrimidine from 5-amino-1-(5-phospho-D-ribosyl)imidazole: step 2/3.</text>
</comment>
<keyword evidence="12" id="KW-0784">Thiamine biosynthesis</keyword>
<evidence type="ECO:0000256" key="15">
    <source>
        <dbReference type="ARBA" id="ARBA00043176"/>
    </source>
</evidence>
<comment type="similarity">
    <text evidence="4">Belongs to the ThiD family.</text>
</comment>
<keyword evidence="9" id="KW-0547">Nucleotide-binding</keyword>
<evidence type="ECO:0000256" key="1">
    <source>
        <dbReference type="ARBA" id="ARBA00000151"/>
    </source>
</evidence>
<accession>A0A2N9DV68</accession>
<dbReference type="InterPro" id="IPR004399">
    <property type="entry name" value="HMP/HMP-P_kinase_dom"/>
</dbReference>
<dbReference type="GO" id="GO:0005829">
    <property type="term" value="C:cytosol"/>
    <property type="evidence" value="ECO:0007669"/>
    <property type="project" value="TreeGrafter"/>
</dbReference>
<dbReference type="InterPro" id="IPR013749">
    <property type="entry name" value="PM/HMP-P_kinase-1"/>
</dbReference>
<evidence type="ECO:0000256" key="5">
    <source>
        <dbReference type="ARBA" id="ARBA00012135"/>
    </source>
</evidence>
<evidence type="ECO:0000256" key="12">
    <source>
        <dbReference type="ARBA" id="ARBA00022977"/>
    </source>
</evidence>
<dbReference type="InterPro" id="IPR029056">
    <property type="entry name" value="Ribokinase-like"/>
</dbReference>
<evidence type="ECO:0000256" key="4">
    <source>
        <dbReference type="ARBA" id="ARBA00009879"/>
    </source>
</evidence>
<dbReference type="AlphaFoldDB" id="A0A2N9DV68"/>
<feature type="domain" description="Pyridoxamine kinase/Phosphomethylpyrimidine kinase" evidence="16">
    <location>
        <begin position="15"/>
        <end position="261"/>
    </location>
</feature>
<dbReference type="RefSeq" id="WP_106483199.1">
    <property type="nucleotide sequence ID" value="NZ_LT984417.1"/>
</dbReference>
<comment type="catalytic activity">
    <reaction evidence="2">
        <text>4-amino-2-methyl-5-(phosphooxymethyl)pyrimidine + ATP = 4-amino-2-methyl-5-(diphosphooxymethyl)pyrimidine + ADP</text>
        <dbReference type="Rhea" id="RHEA:19893"/>
        <dbReference type="ChEBI" id="CHEBI:30616"/>
        <dbReference type="ChEBI" id="CHEBI:57841"/>
        <dbReference type="ChEBI" id="CHEBI:58354"/>
        <dbReference type="ChEBI" id="CHEBI:456216"/>
        <dbReference type="EC" id="2.7.4.7"/>
    </reaction>
</comment>
<keyword evidence="8 17" id="KW-0808">Transferase</keyword>
<dbReference type="Pfam" id="PF08543">
    <property type="entry name" value="Phos_pyr_kin"/>
    <property type="match status" value="1"/>
</dbReference>
<dbReference type="FunFam" id="3.40.1190.20:FF:000003">
    <property type="entry name" value="Phosphomethylpyrimidine kinase ThiD"/>
    <property type="match status" value="1"/>
</dbReference>
<keyword evidence="18" id="KW-1185">Reference proteome</keyword>
<dbReference type="EC" id="2.7.4.7" evidence="6"/>
<dbReference type="Proteomes" id="UP000238739">
    <property type="component" value="Unassembled WGS sequence"/>
</dbReference>
<evidence type="ECO:0000259" key="16">
    <source>
        <dbReference type="Pfam" id="PF08543"/>
    </source>
</evidence>
<protein>
    <recommendedName>
        <fullName evidence="7">Hydroxymethylpyrimidine/phosphomethylpyrimidine kinase</fullName>
        <ecNumber evidence="5">2.7.1.49</ecNumber>
        <ecNumber evidence="6">2.7.4.7</ecNumber>
    </recommendedName>
    <alternativeName>
        <fullName evidence="14">Hydroxymethylpyrimidine kinase</fullName>
    </alternativeName>
    <alternativeName>
        <fullName evidence="15">Hydroxymethylpyrimidine phosphate kinase</fullName>
    </alternativeName>
</protein>
<evidence type="ECO:0000256" key="7">
    <source>
        <dbReference type="ARBA" id="ARBA00019161"/>
    </source>
</evidence>
<evidence type="ECO:0000256" key="14">
    <source>
        <dbReference type="ARBA" id="ARBA00042102"/>
    </source>
</evidence>
<evidence type="ECO:0000313" key="17">
    <source>
        <dbReference type="EMBL" id="SPC38337.1"/>
    </source>
</evidence>
<reference evidence="17" key="1">
    <citation type="submission" date="2018-01" db="EMBL/GenBank/DDBJ databases">
        <authorList>
            <person name="Chaillou S."/>
        </authorList>
    </citation>
    <scope>NUCLEOTIDE SEQUENCE [LARGE SCALE GENOMIC DNA]</scope>
    <source>
        <strain evidence="17">MFPC41A2801</strain>
    </source>
</reference>
<dbReference type="GO" id="GO:0008902">
    <property type="term" value="F:hydroxymethylpyrimidine kinase activity"/>
    <property type="evidence" value="ECO:0007669"/>
    <property type="project" value="UniProtKB-EC"/>
</dbReference>
<dbReference type="GO" id="GO:0009228">
    <property type="term" value="P:thiamine biosynthetic process"/>
    <property type="evidence" value="ECO:0007669"/>
    <property type="project" value="UniProtKB-KW"/>
</dbReference>
<dbReference type="NCBIfam" id="TIGR00097">
    <property type="entry name" value="HMP-P_kinase"/>
    <property type="match status" value="1"/>
</dbReference>
<comment type="caution">
    <text evidence="17">The sequence shown here is derived from an EMBL/GenBank/DDBJ whole genome shotgun (WGS) entry which is preliminary data.</text>
</comment>
<evidence type="ECO:0000256" key="10">
    <source>
        <dbReference type="ARBA" id="ARBA00022777"/>
    </source>
</evidence>
<dbReference type="EC" id="2.7.1.49" evidence="5"/>